<keyword evidence="3" id="KW-1185">Reference proteome</keyword>
<dbReference type="NCBIfam" id="NF007351">
    <property type="entry name" value="PRK09846.1"/>
    <property type="match status" value="1"/>
</dbReference>
<sequence length="282" mass="30734">MRNTMTDKQYRPVATRRTPAKQEGGQQTLAQLINAMKPELQRALPKHMDPDRMARIALTVLRQTPGLKNCDPQSFLGALMTAAQVGLEPGPLGEAYLVPFGNTVTFVPGYRGLVKLAWQSGQLDSIAAHVVYENDEFDFAYGLAPSLTHKPALADRGRVVAAYAVATFKHGGNAFEIMSVDDIEAIRKRSKSANSGPWKSDWEQMARKTVLKRLSKWLPLSPEFASAIQLDGSARTDVGSQLDQVEPEWIDGETVDDTTGVTVEEIAEATEPAQPATEGGAK</sequence>
<dbReference type="InterPro" id="IPR004590">
    <property type="entry name" value="ssDNA_annealing_RecT"/>
</dbReference>
<organism evidence="2 3">
    <name type="scientific">Rhodococcus spongiicola</name>
    <dbReference type="NCBI Taxonomy" id="2487352"/>
    <lineage>
        <taxon>Bacteria</taxon>
        <taxon>Bacillati</taxon>
        <taxon>Actinomycetota</taxon>
        <taxon>Actinomycetes</taxon>
        <taxon>Mycobacteriales</taxon>
        <taxon>Nocardiaceae</taxon>
        <taxon>Rhodococcus</taxon>
    </lineage>
</organism>
<dbReference type="Pfam" id="PF03837">
    <property type="entry name" value="RecT"/>
    <property type="match status" value="1"/>
</dbReference>
<comment type="caution">
    <text evidence="2">The sequence shown here is derived from an EMBL/GenBank/DDBJ whole genome shotgun (WGS) entry which is preliminary data.</text>
</comment>
<dbReference type="NCBIfam" id="TIGR00616">
    <property type="entry name" value="rect"/>
    <property type="match status" value="1"/>
</dbReference>
<accession>A0A438B5M5</accession>
<dbReference type="AlphaFoldDB" id="A0A438B5M5"/>
<evidence type="ECO:0000256" key="1">
    <source>
        <dbReference type="SAM" id="MobiDB-lite"/>
    </source>
</evidence>
<dbReference type="GO" id="GO:0006259">
    <property type="term" value="P:DNA metabolic process"/>
    <property type="evidence" value="ECO:0007669"/>
    <property type="project" value="InterPro"/>
</dbReference>
<evidence type="ECO:0000313" key="2">
    <source>
        <dbReference type="EMBL" id="RVW06249.1"/>
    </source>
</evidence>
<name>A0A438B5M5_9NOCA</name>
<dbReference type="InterPro" id="IPR018330">
    <property type="entry name" value="RecT_fam"/>
</dbReference>
<proteinExistence type="predicted"/>
<feature type="region of interest" description="Disordered" evidence="1">
    <location>
        <begin position="1"/>
        <end position="25"/>
    </location>
</feature>
<protein>
    <submittedName>
        <fullName evidence="2">Recombination protein RecT</fullName>
    </submittedName>
</protein>
<gene>
    <name evidence="2" type="primary">recT</name>
    <name evidence="2" type="ORF">EF834_01990</name>
</gene>
<dbReference type="EMBL" id="RKLN01000001">
    <property type="protein sequence ID" value="RVW06249.1"/>
    <property type="molecule type" value="Genomic_DNA"/>
</dbReference>
<evidence type="ECO:0000313" key="3">
    <source>
        <dbReference type="Proteomes" id="UP000284333"/>
    </source>
</evidence>
<dbReference type="GO" id="GO:0003677">
    <property type="term" value="F:DNA binding"/>
    <property type="evidence" value="ECO:0007669"/>
    <property type="project" value="InterPro"/>
</dbReference>
<dbReference type="Proteomes" id="UP000284333">
    <property type="component" value="Unassembled WGS sequence"/>
</dbReference>
<reference evidence="2 3" key="1">
    <citation type="submission" date="2018-11" db="EMBL/GenBank/DDBJ databases">
        <title>Rhodococcus spongicola sp. nov. and Rhodococcus xishaensis sp. nov. from marine sponges.</title>
        <authorList>
            <person name="Li L."/>
            <person name="Lin H.W."/>
        </authorList>
    </citation>
    <scope>NUCLEOTIDE SEQUENCE [LARGE SCALE GENOMIC DNA]</scope>
    <source>
        <strain evidence="2 3">LHW50502</strain>
    </source>
</reference>